<name>A0A5B6WRA3_9ROSI</name>
<dbReference type="EMBL" id="SMMG02000002">
    <property type="protein sequence ID" value="KAA3484419.1"/>
    <property type="molecule type" value="Genomic_DNA"/>
</dbReference>
<dbReference type="AlphaFoldDB" id="A0A5B6WRA3"/>
<comment type="caution">
    <text evidence="1">The sequence shown here is derived from an EMBL/GenBank/DDBJ whole genome shotgun (WGS) entry which is preliminary data.</text>
</comment>
<keyword evidence="2" id="KW-1185">Reference proteome</keyword>
<evidence type="ECO:0000313" key="1">
    <source>
        <dbReference type="EMBL" id="KAA3484419.1"/>
    </source>
</evidence>
<sequence>MEATWEIEDAFRQQYPYLFKPGKFQGRNFFKEGRIVAPQKYIRTQIRYPRPDLNERDVAQSSANKYVFLYKQI</sequence>
<reference evidence="2" key="1">
    <citation type="journal article" date="2019" name="Plant Biotechnol. J.">
        <title>Genome sequencing of the Australian wild diploid species Gossypium australe highlights disease resistance and delayed gland morphogenesis.</title>
        <authorList>
            <person name="Cai Y."/>
            <person name="Cai X."/>
            <person name="Wang Q."/>
            <person name="Wang P."/>
            <person name="Zhang Y."/>
            <person name="Cai C."/>
            <person name="Xu Y."/>
            <person name="Wang K."/>
            <person name="Zhou Z."/>
            <person name="Wang C."/>
            <person name="Geng S."/>
            <person name="Li B."/>
            <person name="Dong Q."/>
            <person name="Hou Y."/>
            <person name="Wang H."/>
            <person name="Ai P."/>
            <person name="Liu Z."/>
            <person name="Yi F."/>
            <person name="Sun M."/>
            <person name="An G."/>
            <person name="Cheng J."/>
            <person name="Zhang Y."/>
            <person name="Shi Q."/>
            <person name="Xie Y."/>
            <person name="Shi X."/>
            <person name="Chang Y."/>
            <person name="Huang F."/>
            <person name="Chen Y."/>
            <person name="Hong S."/>
            <person name="Mi L."/>
            <person name="Sun Q."/>
            <person name="Zhang L."/>
            <person name="Zhou B."/>
            <person name="Peng R."/>
            <person name="Zhang X."/>
            <person name="Liu F."/>
        </authorList>
    </citation>
    <scope>NUCLEOTIDE SEQUENCE [LARGE SCALE GENOMIC DNA]</scope>
    <source>
        <strain evidence="2">cv. PA1801</strain>
    </source>
</reference>
<organism evidence="1 2">
    <name type="scientific">Gossypium australe</name>
    <dbReference type="NCBI Taxonomy" id="47621"/>
    <lineage>
        <taxon>Eukaryota</taxon>
        <taxon>Viridiplantae</taxon>
        <taxon>Streptophyta</taxon>
        <taxon>Embryophyta</taxon>
        <taxon>Tracheophyta</taxon>
        <taxon>Spermatophyta</taxon>
        <taxon>Magnoliopsida</taxon>
        <taxon>eudicotyledons</taxon>
        <taxon>Gunneridae</taxon>
        <taxon>Pentapetalae</taxon>
        <taxon>rosids</taxon>
        <taxon>malvids</taxon>
        <taxon>Malvales</taxon>
        <taxon>Malvaceae</taxon>
        <taxon>Malvoideae</taxon>
        <taxon>Gossypium</taxon>
    </lineage>
</organism>
<proteinExistence type="predicted"/>
<accession>A0A5B6WRA3</accession>
<protein>
    <submittedName>
        <fullName evidence="1">Transposon Ty3-G Gag-Pol polyprotein</fullName>
    </submittedName>
</protein>
<gene>
    <name evidence="1" type="ORF">EPI10_006503</name>
</gene>
<dbReference type="Proteomes" id="UP000325315">
    <property type="component" value="Unassembled WGS sequence"/>
</dbReference>
<evidence type="ECO:0000313" key="2">
    <source>
        <dbReference type="Proteomes" id="UP000325315"/>
    </source>
</evidence>